<organism evidence="1">
    <name type="scientific">Anguilla anguilla</name>
    <name type="common">European freshwater eel</name>
    <name type="synonym">Muraena anguilla</name>
    <dbReference type="NCBI Taxonomy" id="7936"/>
    <lineage>
        <taxon>Eukaryota</taxon>
        <taxon>Metazoa</taxon>
        <taxon>Chordata</taxon>
        <taxon>Craniata</taxon>
        <taxon>Vertebrata</taxon>
        <taxon>Euteleostomi</taxon>
        <taxon>Actinopterygii</taxon>
        <taxon>Neopterygii</taxon>
        <taxon>Teleostei</taxon>
        <taxon>Anguilliformes</taxon>
        <taxon>Anguillidae</taxon>
        <taxon>Anguilla</taxon>
    </lineage>
</organism>
<accession>A0A0E9P8K3</accession>
<proteinExistence type="predicted"/>
<protein>
    <submittedName>
        <fullName evidence="1">Uncharacterized protein</fullName>
    </submittedName>
</protein>
<name>A0A0E9P8K3_ANGAN</name>
<reference evidence="1" key="1">
    <citation type="submission" date="2014-11" db="EMBL/GenBank/DDBJ databases">
        <authorList>
            <person name="Amaro Gonzalez C."/>
        </authorList>
    </citation>
    <scope>NUCLEOTIDE SEQUENCE</scope>
</reference>
<dbReference type="EMBL" id="GBXM01107753">
    <property type="protein sequence ID" value="JAH00824.1"/>
    <property type="molecule type" value="Transcribed_RNA"/>
</dbReference>
<evidence type="ECO:0000313" key="1">
    <source>
        <dbReference type="EMBL" id="JAH00824.1"/>
    </source>
</evidence>
<dbReference type="AlphaFoldDB" id="A0A0E9P8K3"/>
<reference evidence="1" key="2">
    <citation type="journal article" date="2015" name="Fish Shellfish Immunol.">
        <title>Early steps in the European eel (Anguilla anguilla)-Vibrio vulnificus interaction in the gills: Role of the RtxA13 toxin.</title>
        <authorList>
            <person name="Callol A."/>
            <person name="Pajuelo D."/>
            <person name="Ebbesson L."/>
            <person name="Teles M."/>
            <person name="MacKenzie S."/>
            <person name="Amaro C."/>
        </authorList>
    </citation>
    <scope>NUCLEOTIDE SEQUENCE</scope>
</reference>
<sequence length="40" mass="4843">MDSLPTVVIIQLTWTFNFETISKWERLLYVHQIKLESCRC</sequence>